<evidence type="ECO:0000313" key="2">
    <source>
        <dbReference type="Proteomes" id="UP000031518"/>
    </source>
</evidence>
<gene>
    <name evidence="1" type="ORF">PYK22_01405</name>
</gene>
<protein>
    <submittedName>
        <fullName evidence="1">Uncharacterized protein</fullName>
    </submittedName>
</protein>
<accession>A0A0B6WWC7</accession>
<name>A0A0B6WWC7_9BACT</name>
<keyword evidence="2" id="KW-1185">Reference proteome</keyword>
<sequence length="39" mass="4294">MGLRGQQPWMKVLGWRLESFGQEACAEAGAGVEGWRVCV</sequence>
<reference evidence="1 2" key="1">
    <citation type="submission" date="2013-12" db="EMBL/GenBank/DDBJ databases">
        <authorList>
            <person name="Stott M."/>
        </authorList>
    </citation>
    <scope>NUCLEOTIDE SEQUENCE [LARGE SCALE GENOMIC DNA]</scope>
    <source>
        <strain evidence="1 2">K22</strain>
    </source>
</reference>
<dbReference type="EMBL" id="CBXV010000004">
    <property type="protein sequence ID" value="CDM65406.1"/>
    <property type="molecule type" value="Genomic_DNA"/>
</dbReference>
<reference evidence="1 2" key="2">
    <citation type="submission" date="2015-01" db="EMBL/GenBank/DDBJ databases">
        <title>Complete genome sequence of Pyrinomonas methylaliphatogenes type strain K22T.</title>
        <authorList>
            <person name="Lee K.C.Y."/>
            <person name="Power J.F."/>
            <person name="Dunfield P.F."/>
            <person name="Morgan X.C."/>
            <person name="Huttenhower C."/>
            <person name="Stott M.B."/>
        </authorList>
    </citation>
    <scope>NUCLEOTIDE SEQUENCE [LARGE SCALE GENOMIC DNA]</scope>
    <source>
        <strain evidence="1 2">K22</strain>
    </source>
</reference>
<organism evidence="1 2">
    <name type="scientific">Pyrinomonas methylaliphatogenes</name>
    <dbReference type="NCBI Taxonomy" id="454194"/>
    <lineage>
        <taxon>Bacteria</taxon>
        <taxon>Pseudomonadati</taxon>
        <taxon>Acidobacteriota</taxon>
        <taxon>Blastocatellia</taxon>
        <taxon>Blastocatellales</taxon>
        <taxon>Pyrinomonadaceae</taxon>
        <taxon>Pyrinomonas</taxon>
    </lineage>
</organism>
<proteinExistence type="predicted"/>
<evidence type="ECO:0000313" key="1">
    <source>
        <dbReference type="EMBL" id="CDM65406.1"/>
    </source>
</evidence>
<dbReference type="Proteomes" id="UP000031518">
    <property type="component" value="Unassembled WGS sequence"/>
</dbReference>
<dbReference type="STRING" id="454194.PYK22_01405"/>
<dbReference type="AlphaFoldDB" id="A0A0B6WWC7"/>